<evidence type="ECO:0000313" key="1">
    <source>
        <dbReference type="EMBL" id="MDP9750318.1"/>
    </source>
</evidence>
<proteinExistence type="predicted"/>
<name>A0ABT9M2H2_9THEO</name>
<organism evidence="1 2">
    <name type="scientific">Thermoanaerobacter pentosaceus</name>
    <dbReference type="NCBI Taxonomy" id="694059"/>
    <lineage>
        <taxon>Bacteria</taxon>
        <taxon>Bacillati</taxon>
        <taxon>Bacillota</taxon>
        <taxon>Clostridia</taxon>
        <taxon>Thermoanaerobacterales</taxon>
        <taxon>Thermoanaerobacteraceae</taxon>
        <taxon>Thermoanaerobacter</taxon>
    </lineage>
</organism>
<accession>A0ABT9M2H2</accession>
<dbReference type="Proteomes" id="UP001223886">
    <property type="component" value="Unassembled WGS sequence"/>
</dbReference>
<sequence length="198" mass="23028">MVFNINKLIIKILLFAVILLFILSFIKTGHKYEFQQNLDFPQENKVSHDGSRWLKDYKYVDYKITTTFRKKPYNFKLIEAEGQHSLIKISDLAKMLYGEYTISGDFITITVYNTSIKLKLNDPHLWGYTVVDGVKKRALYKIPYPPIEVDGEIYVPVRSTLRAFNMGVVFTGDKIFVGYDVPKNDTSLIFEKFVEGEE</sequence>
<protein>
    <recommendedName>
        <fullName evidence="3">Copper amine oxidase-like N-terminal domain-containing protein</fullName>
    </recommendedName>
</protein>
<keyword evidence="2" id="KW-1185">Reference proteome</keyword>
<dbReference type="RefSeq" id="WP_307680934.1">
    <property type="nucleotide sequence ID" value="NZ_JAURUP010000006.1"/>
</dbReference>
<evidence type="ECO:0000313" key="2">
    <source>
        <dbReference type="Proteomes" id="UP001223886"/>
    </source>
</evidence>
<comment type="caution">
    <text evidence="1">The sequence shown here is derived from an EMBL/GenBank/DDBJ whole genome shotgun (WGS) entry which is preliminary data.</text>
</comment>
<evidence type="ECO:0008006" key="3">
    <source>
        <dbReference type="Google" id="ProtNLM"/>
    </source>
</evidence>
<dbReference type="EMBL" id="JAURUP010000006">
    <property type="protein sequence ID" value="MDP9750318.1"/>
    <property type="molecule type" value="Genomic_DNA"/>
</dbReference>
<gene>
    <name evidence="1" type="ORF">J2S24_000786</name>
</gene>
<reference evidence="1 2" key="1">
    <citation type="submission" date="2023-07" db="EMBL/GenBank/DDBJ databases">
        <title>Genomic Encyclopedia of Type Strains, Phase IV (KMG-IV): sequencing the most valuable type-strain genomes for metagenomic binning, comparative biology and taxonomic classification.</title>
        <authorList>
            <person name="Goeker M."/>
        </authorList>
    </citation>
    <scope>NUCLEOTIDE SEQUENCE [LARGE SCALE GENOMIC DNA]</scope>
    <source>
        <strain evidence="1 2">DSM 25963</strain>
    </source>
</reference>